<dbReference type="EMBL" id="RQJO01000015">
    <property type="protein sequence ID" value="RRA98630.1"/>
    <property type="molecule type" value="Genomic_DNA"/>
</dbReference>
<accession>A0A3P1BC32</accession>
<evidence type="ECO:0008006" key="3">
    <source>
        <dbReference type="Google" id="ProtNLM"/>
    </source>
</evidence>
<dbReference type="AlphaFoldDB" id="A0A3P1BC32"/>
<protein>
    <recommendedName>
        <fullName evidence="3">Transposase</fullName>
    </recommendedName>
</protein>
<dbReference type="InterPro" id="IPR009057">
    <property type="entry name" value="Homeodomain-like_sf"/>
</dbReference>
<dbReference type="InterPro" id="IPR002514">
    <property type="entry name" value="Transposase_8"/>
</dbReference>
<dbReference type="Pfam" id="PF01527">
    <property type="entry name" value="HTH_Tnp_1"/>
    <property type="match status" value="1"/>
</dbReference>
<dbReference type="GO" id="GO:0004803">
    <property type="term" value="F:transposase activity"/>
    <property type="evidence" value="ECO:0007669"/>
    <property type="project" value="InterPro"/>
</dbReference>
<reference evidence="1 2" key="1">
    <citation type="submission" date="2018-11" db="EMBL/GenBank/DDBJ databases">
        <authorList>
            <person name="Zhou Z."/>
            <person name="Wang G."/>
        </authorList>
    </citation>
    <scope>NUCLEOTIDE SEQUENCE [LARGE SCALE GENOMIC DNA]</scope>
    <source>
        <strain evidence="1 2">KCTC52004</strain>
    </source>
</reference>
<evidence type="ECO:0000313" key="1">
    <source>
        <dbReference type="EMBL" id="RRA98630.1"/>
    </source>
</evidence>
<keyword evidence="2" id="KW-1185">Reference proteome</keyword>
<dbReference type="InterPro" id="IPR052546">
    <property type="entry name" value="Transposase_8_domain"/>
</dbReference>
<organism evidence="1 2">
    <name type="scientific">Larkinella rosea</name>
    <dbReference type="NCBI Taxonomy" id="2025312"/>
    <lineage>
        <taxon>Bacteria</taxon>
        <taxon>Pseudomonadati</taxon>
        <taxon>Bacteroidota</taxon>
        <taxon>Cytophagia</taxon>
        <taxon>Cytophagales</taxon>
        <taxon>Spirosomataceae</taxon>
        <taxon>Larkinella</taxon>
    </lineage>
</organism>
<evidence type="ECO:0000313" key="2">
    <source>
        <dbReference type="Proteomes" id="UP000271925"/>
    </source>
</evidence>
<dbReference type="OrthoDB" id="1495855at2"/>
<dbReference type="SUPFAM" id="SSF46689">
    <property type="entry name" value="Homeodomain-like"/>
    <property type="match status" value="1"/>
</dbReference>
<dbReference type="GO" id="GO:0003677">
    <property type="term" value="F:DNA binding"/>
    <property type="evidence" value="ECO:0007669"/>
    <property type="project" value="InterPro"/>
</dbReference>
<name>A0A3P1BC32_9BACT</name>
<dbReference type="PANTHER" id="PTHR33609">
    <property type="entry name" value="LOW CALCIUM RESPONSE LOCUS PROTEIN S"/>
    <property type="match status" value="1"/>
</dbReference>
<dbReference type="PANTHER" id="PTHR33609:SF1">
    <property type="entry name" value="TRANSPOSASE"/>
    <property type="match status" value="1"/>
</dbReference>
<comment type="caution">
    <text evidence="1">The sequence shown here is derived from an EMBL/GenBank/DDBJ whole genome shotgun (WGS) entry which is preliminary data.</text>
</comment>
<sequence>MKQARFPESQIAAILKQQDSGQTVTQITHEHSIREAIFYNWRAKYGGIQIAEVKRIEELEDENRRLK</sequence>
<gene>
    <name evidence="1" type="ORF">EHT25_26875</name>
</gene>
<dbReference type="Proteomes" id="UP000271925">
    <property type="component" value="Unassembled WGS sequence"/>
</dbReference>
<proteinExistence type="predicted"/>
<dbReference type="GO" id="GO:0006313">
    <property type="term" value="P:DNA transposition"/>
    <property type="evidence" value="ECO:0007669"/>
    <property type="project" value="InterPro"/>
</dbReference>
<dbReference type="RefSeq" id="WP_124878466.1">
    <property type="nucleotide sequence ID" value="NZ_RQJO01000015.1"/>
</dbReference>